<feature type="compositionally biased region" description="Low complexity" evidence="1">
    <location>
        <begin position="479"/>
        <end position="495"/>
    </location>
</feature>
<accession>W5MZA0</accession>
<dbReference type="InParanoid" id="W5MZA0"/>
<dbReference type="Proteomes" id="UP000018468">
    <property type="component" value="Linkage group LG6"/>
</dbReference>
<dbReference type="GO" id="GO:0005730">
    <property type="term" value="C:nucleolus"/>
    <property type="evidence" value="ECO:0000318"/>
    <property type="project" value="GO_Central"/>
</dbReference>
<feature type="region of interest" description="Disordered" evidence="1">
    <location>
        <begin position="266"/>
        <end position="657"/>
    </location>
</feature>
<dbReference type="InterPro" id="IPR006594">
    <property type="entry name" value="LisH"/>
</dbReference>
<sequence>MSSKDKDSLKNELLYLIYQHLSENGYKKAANEVKKHVLQKGSPVLSASLQDIYTSWMKAPENLNKRKLEEGALGSPVKRPRQSDPVSSSESSEDEKTDKKPVKGKVNLSSPGKPAKKPPSPGKKTLSSGSSDTSDSEAEQKPPGKASDKPAPVLSASKATKDSSSSSSEETDSEEELQKVPQKAVGTSKTSAPSATPAQATPKTPESSGSDSESSSESEQEAPAPQSLVKAQIYFFTMQCAKCACDVITSDLYCNILSQKTLGCLSAKSQSSSKPVPGKVSTLKSPLKSTKPTSSLAKLAPAVEKKPDSTESDSGSSETEEEAPKQAQLRSPAKATPKTPWVDKEVKSTESGSSDSSLESEEEKPAAKTQQKLDLSSAVKNSTTKSPAVKPAAVNPELTGSESEESSDTEQNVSQKSLQVSSLRQKAQAVKTPAPVPKTALKTSTKSTLGKPEAVKAHLGKVSKATDMKAPANLLKATAKSAVQKQSSESVSSDSSESEDETPQKKAITPKQSATSHALPVKPSAESDSSSSEDEPSQKKAGTAEESKSKDPDPPASAKAKSEDSTTDSSTDLEHRQPPAKMPKATPKKISSHAVPKKKNTSKSDSSSEDSSDDEEQSRNPAAKAGHKKTATATKGTKKPSPLAAPVPPNNESDSDS</sequence>
<dbReference type="Bgee" id="ENSLOCG00000011159">
    <property type="expression patterns" value="Expressed in ovary and 13 other cell types or tissues"/>
</dbReference>
<evidence type="ECO:0000313" key="2">
    <source>
        <dbReference type="Ensembl" id="ENSLOCP00000013709.1"/>
    </source>
</evidence>
<dbReference type="PROSITE" id="PS50896">
    <property type="entry name" value="LISH"/>
    <property type="match status" value="1"/>
</dbReference>
<dbReference type="InterPro" id="IPR017859">
    <property type="entry name" value="Treacle"/>
</dbReference>
<evidence type="ECO:0000256" key="1">
    <source>
        <dbReference type="SAM" id="MobiDB-lite"/>
    </source>
</evidence>
<feature type="compositionally biased region" description="Low complexity" evidence="1">
    <location>
        <begin position="281"/>
        <end position="296"/>
    </location>
</feature>
<feature type="compositionally biased region" description="Low complexity" evidence="1">
    <location>
        <begin position="122"/>
        <end position="133"/>
    </location>
</feature>
<evidence type="ECO:0000313" key="3">
    <source>
        <dbReference type="Proteomes" id="UP000018468"/>
    </source>
</evidence>
<dbReference type="Ensembl" id="ENSLOCT00000013738.1">
    <property type="protein sequence ID" value="ENSLOCP00000013709.1"/>
    <property type="gene ID" value="ENSLOCG00000011159.1"/>
</dbReference>
<dbReference type="HOGENOM" id="CLU_420131_0_0_1"/>
<proteinExistence type="predicted"/>
<keyword evidence="3" id="KW-1185">Reference proteome</keyword>
<feature type="compositionally biased region" description="Acidic residues" evidence="1">
    <location>
        <begin position="607"/>
        <end position="616"/>
    </location>
</feature>
<feature type="compositionally biased region" description="Polar residues" evidence="1">
    <location>
        <begin position="409"/>
        <end position="425"/>
    </location>
</feature>
<feature type="compositionally biased region" description="Low complexity" evidence="1">
    <location>
        <begin position="187"/>
        <end position="213"/>
    </location>
</feature>
<feature type="compositionally biased region" description="Low complexity" evidence="1">
    <location>
        <begin position="438"/>
        <end position="451"/>
    </location>
</feature>
<feature type="compositionally biased region" description="Basic and acidic residues" evidence="1">
    <location>
        <begin position="536"/>
        <end position="553"/>
    </location>
</feature>
<dbReference type="EMBL" id="AHAT01005340">
    <property type="status" value="NOT_ANNOTATED_CDS"/>
    <property type="molecule type" value="Genomic_DNA"/>
</dbReference>
<protein>
    <submittedName>
        <fullName evidence="2">Uncharacterized protein</fullName>
    </submittedName>
</protein>
<feature type="compositionally biased region" description="Polar residues" evidence="1">
    <location>
        <begin position="368"/>
        <end position="386"/>
    </location>
</feature>
<dbReference type="EMBL" id="AHAT01005341">
    <property type="status" value="NOT_ANNOTATED_CDS"/>
    <property type="molecule type" value="Genomic_DNA"/>
</dbReference>
<dbReference type="eggNOG" id="KOG2992">
    <property type="taxonomic scope" value="Eukaryota"/>
</dbReference>
<name>W5MZA0_LEPOC</name>
<reference evidence="2" key="3">
    <citation type="submission" date="2025-09" db="UniProtKB">
        <authorList>
            <consortium name="Ensembl"/>
        </authorList>
    </citation>
    <scope>IDENTIFICATION</scope>
</reference>
<reference evidence="3" key="1">
    <citation type="submission" date="2011-12" db="EMBL/GenBank/DDBJ databases">
        <title>The Draft Genome of Lepisosteus oculatus.</title>
        <authorList>
            <consortium name="The Broad Institute Genome Assembly &amp; Analysis Group"/>
            <consortium name="Computational R&amp;D Group"/>
            <consortium name="and Sequencing Platform"/>
            <person name="Di Palma F."/>
            <person name="Alfoldi J."/>
            <person name="Johnson J."/>
            <person name="Berlin A."/>
            <person name="Gnerre S."/>
            <person name="Jaffe D."/>
            <person name="MacCallum I."/>
            <person name="Young S."/>
            <person name="Walker B.J."/>
            <person name="Lander E.S."/>
            <person name="Lindblad-Toh K."/>
        </authorList>
    </citation>
    <scope>NUCLEOTIDE SEQUENCE [LARGE SCALE GENOMIC DNA]</scope>
</reference>
<feature type="compositionally biased region" description="Basic and acidic residues" evidence="1">
    <location>
        <begin position="138"/>
        <end position="148"/>
    </location>
</feature>
<dbReference type="AlphaFoldDB" id="W5MZA0"/>
<reference evidence="2" key="2">
    <citation type="submission" date="2025-08" db="UniProtKB">
        <authorList>
            <consortium name="Ensembl"/>
        </authorList>
    </citation>
    <scope>IDENTIFICATION</scope>
</reference>
<organism evidence="2 3">
    <name type="scientific">Lepisosteus oculatus</name>
    <name type="common">Spotted gar</name>
    <dbReference type="NCBI Taxonomy" id="7918"/>
    <lineage>
        <taxon>Eukaryota</taxon>
        <taxon>Metazoa</taxon>
        <taxon>Chordata</taxon>
        <taxon>Craniata</taxon>
        <taxon>Vertebrata</taxon>
        <taxon>Euteleostomi</taxon>
        <taxon>Actinopterygii</taxon>
        <taxon>Neopterygii</taxon>
        <taxon>Holostei</taxon>
        <taxon>Semionotiformes</taxon>
        <taxon>Lepisosteidae</taxon>
        <taxon>Lepisosteus</taxon>
    </lineage>
</organism>
<dbReference type="OMA" id="RECELWN"/>
<dbReference type="GO" id="GO:0005654">
    <property type="term" value="C:nucleoplasm"/>
    <property type="evidence" value="ECO:0000318"/>
    <property type="project" value="GO_Central"/>
</dbReference>
<feature type="compositionally biased region" description="Basic residues" evidence="1">
    <location>
        <begin position="586"/>
        <end position="601"/>
    </location>
</feature>
<dbReference type="PANTHER" id="PTHR20787:SF10">
    <property type="entry name" value="TREACLE PROTEIN"/>
    <property type="match status" value="1"/>
</dbReference>
<dbReference type="STRING" id="7918.ENSLOCP00000013709"/>
<feature type="compositionally biased region" description="Low complexity" evidence="1">
    <location>
        <begin position="155"/>
        <end position="168"/>
    </location>
</feature>
<feature type="region of interest" description="Disordered" evidence="1">
    <location>
        <begin position="65"/>
        <end position="225"/>
    </location>
</feature>
<dbReference type="PANTHER" id="PTHR20787">
    <property type="entry name" value="TREACLE"/>
    <property type="match status" value="1"/>
</dbReference>
<dbReference type="GeneTree" id="ENSGT01150000287178"/>